<gene>
    <name evidence="1" type="ORF">DSM110277_02028</name>
</gene>
<dbReference type="CDD" id="cd08054">
    <property type="entry name" value="gp6"/>
    <property type="match status" value="1"/>
</dbReference>
<dbReference type="InterPro" id="IPR021146">
    <property type="entry name" value="Phage_gp6-like_head-tail"/>
</dbReference>
<keyword evidence="2" id="KW-1185">Reference proteome</keyword>
<dbReference type="InterPro" id="IPR006450">
    <property type="entry name" value="Phage_HK97_gp6-like"/>
</dbReference>
<proteinExistence type="predicted"/>
<name>A0AAX3ABZ6_9RHOB</name>
<reference evidence="2" key="1">
    <citation type="journal article" date="2022" name="Microorganisms">
        <title>Beyond the ABCs#Discovery of Three New Plasmid Types in Rhodobacterales (RepQ, RepY, RepW).</title>
        <authorList>
            <person name="Freese H.M."/>
            <person name="Ringel V."/>
            <person name="Overmann J."/>
            <person name="Petersen J."/>
        </authorList>
    </citation>
    <scope>NUCLEOTIDE SEQUENCE [LARGE SCALE GENOMIC DNA]</scope>
    <source>
        <strain evidence="2">DSM 110277</strain>
    </source>
</reference>
<dbReference type="InterPro" id="IPR011738">
    <property type="entry name" value="Phage_CHP"/>
</dbReference>
<dbReference type="Pfam" id="PF05135">
    <property type="entry name" value="Phage_connect_1"/>
    <property type="match status" value="1"/>
</dbReference>
<evidence type="ECO:0008006" key="3">
    <source>
        <dbReference type="Google" id="ProtNLM"/>
    </source>
</evidence>
<dbReference type="NCBIfam" id="TIGR02215">
    <property type="entry name" value="phage_chp_gp8"/>
    <property type="match status" value="1"/>
</dbReference>
<evidence type="ECO:0000313" key="2">
    <source>
        <dbReference type="Proteomes" id="UP000830781"/>
    </source>
</evidence>
<dbReference type="NCBIfam" id="TIGR01560">
    <property type="entry name" value="put_DNA_pack"/>
    <property type="match status" value="2"/>
</dbReference>
<dbReference type="EMBL" id="CP084959">
    <property type="protein sequence ID" value="UOA23599.1"/>
    <property type="molecule type" value="Genomic_DNA"/>
</dbReference>
<sequence length="191" mass="20940">MRLTRTVDPAELPVSLEEAKQYCRVDHDDENSLIESLIAAAVGYLDGPSGILGRAIIEQEWLLELDAWPNRLALPIEPVTTVAVSYINTSGTETTVPENQMVITDAPSARTVLEWIDGFQAPELNNARYPVKITITAGFGAAGDVDEGLKVAIKMLVGHWYDNRETVVMGMSVIELPMAVSALLARYRVML</sequence>
<dbReference type="AlphaFoldDB" id="A0AAX3ABZ6"/>
<organism evidence="1 2">
    <name type="scientific">Sulfitobacter pontiacus</name>
    <dbReference type="NCBI Taxonomy" id="60137"/>
    <lineage>
        <taxon>Bacteria</taxon>
        <taxon>Pseudomonadati</taxon>
        <taxon>Pseudomonadota</taxon>
        <taxon>Alphaproteobacteria</taxon>
        <taxon>Rhodobacterales</taxon>
        <taxon>Roseobacteraceae</taxon>
        <taxon>Sulfitobacter</taxon>
    </lineage>
</organism>
<protein>
    <recommendedName>
        <fullName evidence="3">Phage gp6-like head-tail connector protein</fullName>
    </recommendedName>
</protein>
<dbReference type="RefSeq" id="WP_243250240.1">
    <property type="nucleotide sequence ID" value="NZ_CP084959.1"/>
</dbReference>
<dbReference type="Proteomes" id="UP000830781">
    <property type="component" value="Chromosome"/>
</dbReference>
<accession>A0AAX3ABZ6</accession>
<evidence type="ECO:0000313" key="1">
    <source>
        <dbReference type="EMBL" id="UOA23599.1"/>
    </source>
</evidence>
<dbReference type="Gene3D" id="1.10.3230.30">
    <property type="entry name" value="Phage gp6-like head-tail connector protein"/>
    <property type="match status" value="1"/>
</dbReference>